<reference evidence="1 2" key="1">
    <citation type="submission" date="2020-01" db="EMBL/GenBank/DDBJ databases">
        <title>Insect and environment-associated Actinomycetes.</title>
        <authorList>
            <person name="Currrie C."/>
            <person name="Chevrette M."/>
            <person name="Carlson C."/>
            <person name="Stubbendieck R."/>
            <person name="Wendt-Pienkowski E."/>
        </authorList>
    </citation>
    <scope>NUCLEOTIDE SEQUENCE [LARGE SCALE GENOMIC DNA]</scope>
    <source>
        <strain evidence="1 2">SID10258</strain>
    </source>
</reference>
<name>A0A6L9QAZ0_9ACTN</name>
<protein>
    <submittedName>
        <fullName evidence="1">Uncharacterized protein</fullName>
    </submittedName>
</protein>
<proteinExistence type="predicted"/>
<gene>
    <name evidence="1" type="ORF">G3I70_09060</name>
</gene>
<dbReference type="Proteomes" id="UP000475532">
    <property type="component" value="Unassembled WGS sequence"/>
</dbReference>
<organism evidence="1 2">
    <name type="scientific">Actinomadura bangladeshensis</name>
    <dbReference type="NCBI Taxonomy" id="453573"/>
    <lineage>
        <taxon>Bacteria</taxon>
        <taxon>Bacillati</taxon>
        <taxon>Actinomycetota</taxon>
        <taxon>Actinomycetes</taxon>
        <taxon>Streptosporangiales</taxon>
        <taxon>Thermomonosporaceae</taxon>
        <taxon>Actinomadura</taxon>
    </lineage>
</organism>
<evidence type="ECO:0000313" key="1">
    <source>
        <dbReference type="EMBL" id="NEA22640.1"/>
    </source>
</evidence>
<dbReference type="AlphaFoldDB" id="A0A6L9QAZ0"/>
<sequence length="99" mass="11134">MSKQTVARETRLVEDTTSLIDYTSRFLGAVEAGNWRYAADKLGGLRSAVERLEHDLDRAHAADLRHINGAGVWARVERLMVPFWLGRAIAAWNSKGVQR</sequence>
<evidence type="ECO:0000313" key="2">
    <source>
        <dbReference type="Proteomes" id="UP000475532"/>
    </source>
</evidence>
<accession>A0A6L9QAZ0</accession>
<comment type="caution">
    <text evidence="1">The sequence shown here is derived from an EMBL/GenBank/DDBJ whole genome shotgun (WGS) entry which is preliminary data.</text>
</comment>
<dbReference type="EMBL" id="JAAGLI010000213">
    <property type="protein sequence ID" value="NEA22640.1"/>
    <property type="molecule type" value="Genomic_DNA"/>
</dbReference>
<dbReference type="RefSeq" id="WP_163054443.1">
    <property type="nucleotide sequence ID" value="NZ_JAAGLI010000213.1"/>
</dbReference>